<evidence type="ECO:0000256" key="5">
    <source>
        <dbReference type="SAM" id="MobiDB-lite"/>
    </source>
</evidence>
<feature type="transmembrane region" description="Helical" evidence="6">
    <location>
        <begin position="276"/>
        <end position="295"/>
    </location>
</feature>
<dbReference type="VEuPathDB" id="FungiDB:CPAG_05202"/>
<feature type="compositionally biased region" description="Low complexity" evidence="5">
    <location>
        <begin position="58"/>
        <end position="72"/>
    </location>
</feature>
<feature type="compositionally biased region" description="Polar residues" evidence="5">
    <location>
        <begin position="313"/>
        <end position="330"/>
    </location>
</feature>
<dbReference type="AlphaFoldDB" id="A0A0J6F7C2"/>
<dbReference type="PANTHER" id="PTHR11040:SF44">
    <property type="entry name" value="PROTEIN ZNTC-RELATED"/>
    <property type="match status" value="1"/>
</dbReference>
<dbReference type="InterPro" id="IPR003689">
    <property type="entry name" value="ZIP"/>
</dbReference>
<evidence type="ECO:0000313" key="9">
    <source>
        <dbReference type="Proteomes" id="UP000054567"/>
    </source>
</evidence>
<keyword evidence="7" id="KW-0732">Signal</keyword>
<feature type="transmembrane region" description="Helical" evidence="6">
    <location>
        <begin position="375"/>
        <end position="397"/>
    </location>
</feature>
<feature type="signal peptide" evidence="7">
    <location>
        <begin position="1"/>
        <end position="28"/>
    </location>
</feature>
<feature type="region of interest" description="Disordered" evidence="5">
    <location>
        <begin position="306"/>
        <end position="339"/>
    </location>
</feature>
<dbReference type="EMBL" id="DS268111">
    <property type="protein sequence ID" value="KMM68881.1"/>
    <property type="molecule type" value="Genomic_DNA"/>
</dbReference>
<keyword evidence="2 6" id="KW-0812">Transmembrane</keyword>
<reference evidence="8 9" key="1">
    <citation type="submission" date="2007-06" db="EMBL/GenBank/DDBJ databases">
        <title>The Genome Sequence of Coccidioides posadasii RMSCC_3488.</title>
        <authorList>
            <consortium name="Coccidioides Genome Resources Consortium"/>
            <consortium name="The Broad Institute Genome Sequencing Platform"/>
            <person name="Henn M.R."/>
            <person name="Sykes S."/>
            <person name="Young S."/>
            <person name="Jaffe D."/>
            <person name="Berlin A."/>
            <person name="Alvarez P."/>
            <person name="Butler J."/>
            <person name="Gnerre S."/>
            <person name="Grabherr M."/>
            <person name="Mauceli E."/>
            <person name="Brockman W."/>
            <person name="Kodira C."/>
            <person name="Alvarado L."/>
            <person name="Zeng Q."/>
            <person name="Crawford M."/>
            <person name="Antoine C."/>
            <person name="Devon K."/>
            <person name="Galgiani J."/>
            <person name="Orsborn K."/>
            <person name="Lewis M.L."/>
            <person name="Nusbaum C."/>
            <person name="Galagan J."/>
            <person name="Birren B."/>
        </authorList>
    </citation>
    <scope>NUCLEOTIDE SEQUENCE [LARGE SCALE GENOMIC DNA]</scope>
    <source>
        <strain evidence="8 9">RMSCC 3488</strain>
    </source>
</reference>
<reference evidence="9" key="2">
    <citation type="journal article" date="2009" name="Genome Res.">
        <title>Comparative genomic analyses of the human fungal pathogens Coccidioides and their relatives.</title>
        <authorList>
            <person name="Sharpton T.J."/>
            <person name="Stajich J.E."/>
            <person name="Rounsley S.D."/>
            <person name="Gardner M.J."/>
            <person name="Wortman J.R."/>
            <person name="Jordar V.S."/>
            <person name="Maiti R."/>
            <person name="Kodira C.D."/>
            <person name="Neafsey D.E."/>
            <person name="Zeng Q."/>
            <person name="Hung C.-Y."/>
            <person name="McMahan C."/>
            <person name="Muszewska A."/>
            <person name="Grynberg M."/>
            <person name="Mandel M.A."/>
            <person name="Kellner E.M."/>
            <person name="Barker B.M."/>
            <person name="Galgiani J.N."/>
            <person name="Orbach M.J."/>
            <person name="Kirkland T.N."/>
            <person name="Cole G.T."/>
            <person name="Henn M.R."/>
            <person name="Birren B.W."/>
            <person name="Taylor J.W."/>
        </authorList>
    </citation>
    <scope>NUCLEOTIDE SEQUENCE [LARGE SCALE GENOMIC DNA]</scope>
    <source>
        <strain evidence="9">RMSCC 3488</strain>
    </source>
</reference>
<evidence type="ECO:0000256" key="2">
    <source>
        <dbReference type="ARBA" id="ARBA00022692"/>
    </source>
</evidence>
<feature type="region of interest" description="Disordered" evidence="5">
    <location>
        <begin position="51"/>
        <end position="72"/>
    </location>
</feature>
<name>A0A0J6F7C2_COCPO</name>
<keyword evidence="3 6" id="KW-1133">Transmembrane helix</keyword>
<gene>
    <name evidence="8" type="ORF">CPAG_05202</name>
</gene>
<feature type="transmembrane region" description="Helical" evidence="6">
    <location>
        <begin position="204"/>
        <end position="224"/>
    </location>
</feature>
<evidence type="ECO:0000256" key="6">
    <source>
        <dbReference type="SAM" id="Phobius"/>
    </source>
</evidence>
<evidence type="ECO:0000313" key="8">
    <source>
        <dbReference type="EMBL" id="KMM68881.1"/>
    </source>
</evidence>
<evidence type="ECO:0000256" key="7">
    <source>
        <dbReference type="SAM" id="SignalP"/>
    </source>
</evidence>
<feature type="transmembrane region" description="Helical" evidence="6">
    <location>
        <begin position="477"/>
        <end position="498"/>
    </location>
</feature>
<dbReference type="PANTHER" id="PTHR11040">
    <property type="entry name" value="ZINC/IRON TRANSPORTER"/>
    <property type="match status" value="1"/>
</dbReference>
<feature type="transmembrane region" description="Helical" evidence="6">
    <location>
        <begin position="236"/>
        <end position="256"/>
    </location>
</feature>
<protein>
    <submittedName>
        <fullName evidence="8">Fe(2+) transport protein 3</fullName>
    </submittedName>
</protein>
<dbReference type="GO" id="GO:0005886">
    <property type="term" value="C:plasma membrane"/>
    <property type="evidence" value="ECO:0007669"/>
    <property type="project" value="TreeGrafter"/>
</dbReference>
<accession>A0A0J6F7C2</accession>
<keyword evidence="4 6" id="KW-0472">Membrane</keyword>
<dbReference type="GO" id="GO:0005385">
    <property type="term" value="F:zinc ion transmembrane transporter activity"/>
    <property type="evidence" value="ECO:0007669"/>
    <property type="project" value="TreeGrafter"/>
</dbReference>
<evidence type="ECO:0000256" key="1">
    <source>
        <dbReference type="ARBA" id="ARBA00004141"/>
    </source>
</evidence>
<evidence type="ECO:0000256" key="4">
    <source>
        <dbReference type="ARBA" id="ARBA00023136"/>
    </source>
</evidence>
<dbReference type="OrthoDB" id="448280at2759"/>
<comment type="subcellular location">
    <subcellularLocation>
        <location evidence="1">Membrane</location>
        <topology evidence="1">Multi-pass membrane protein</topology>
    </subcellularLocation>
</comment>
<proteinExistence type="predicted"/>
<evidence type="ECO:0000256" key="3">
    <source>
        <dbReference type="ARBA" id="ARBA00022989"/>
    </source>
</evidence>
<feature type="transmembrane region" description="Helical" evidence="6">
    <location>
        <begin position="409"/>
        <end position="429"/>
    </location>
</feature>
<feature type="transmembrane region" description="Helical" evidence="6">
    <location>
        <begin position="441"/>
        <end position="465"/>
    </location>
</feature>
<feature type="chain" id="PRO_5005270935" evidence="7">
    <location>
        <begin position="29"/>
        <end position="502"/>
    </location>
</feature>
<organism evidence="8 9">
    <name type="scientific">Coccidioides posadasii RMSCC 3488</name>
    <dbReference type="NCBI Taxonomy" id="454284"/>
    <lineage>
        <taxon>Eukaryota</taxon>
        <taxon>Fungi</taxon>
        <taxon>Dikarya</taxon>
        <taxon>Ascomycota</taxon>
        <taxon>Pezizomycotina</taxon>
        <taxon>Eurotiomycetes</taxon>
        <taxon>Eurotiomycetidae</taxon>
        <taxon>Onygenales</taxon>
        <taxon>Onygenaceae</taxon>
        <taxon>Coccidioides</taxon>
    </lineage>
</organism>
<sequence>MFSRIFSSMSGWTQICLITSLLAPQLYAQSLSNCHRHGSTEYCYGPDGQETPVTTHLSAPSTAPNAASATPTATNAAQTTAITGCHLHATKTFCIAGDGKEVQVTGPAGPNTTPPTQYTDCHRHGSKLYCVGPNNEEVEVLAAEASSPTGGHDGHNHGNDHDQQELDCHFHAGVEHCVPKGGSANEPQLVCDRIDRNYNVPYRIGSLFAILITSGIAVFAPVLWKRFSPSTASASAFLIIKQFGTGVMVATAFIHLLTHAQLTFANRCLGRLQYEATATAIMMAGLFLTFLLEYFGHRVMASRIRPESDREGSVSSSTQQANQKDSSTTCAVAPEMSHQHAPRSDKLSVILMEAGIVFHSIILGLTLVVAGDSAYTPLFIVIIFHQMFEGLALGSRIADLAKMATGMKLIMATIFTLITPIGMAIGLGVRKTFNGNDRSTIIAIGTLDSFSAGILTWASLVNMWGHDWIYGEFRQTGVMKTCLGMLSLLLGMIAMAVLGKWA</sequence>
<dbReference type="Proteomes" id="UP000054567">
    <property type="component" value="Unassembled WGS sequence"/>
</dbReference>
<dbReference type="Pfam" id="PF02535">
    <property type="entry name" value="Zip"/>
    <property type="match status" value="1"/>
</dbReference>
<reference evidence="9" key="3">
    <citation type="journal article" date="2010" name="Genome Res.">
        <title>Population genomic sequencing of Coccidioides fungi reveals recent hybridization and transposon control.</title>
        <authorList>
            <person name="Neafsey D.E."/>
            <person name="Barker B.M."/>
            <person name="Sharpton T.J."/>
            <person name="Stajich J.E."/>
            <person name="Park D.J."/>
            <person name="Whiston E."/>
            <person name="Hung C.-Y."/>
            <person name="McMahan C."/>
            <person name="White J."/>
            <person name="Sykes S."/>
            <person name="Heiman D."/>
            <person name="Young S."/>
            <person name="Zeng Q."/>
            <person name="Abouelleil A."/>
            <person name="Aftuck L."/>
            <person name="Bessette D."/>
            <person name="Brown A."/>
            <person name="FitzGerald M."/>
            <person name="Lui A."/>
            <person name="Macdonald J.P."/>
            <person name="Priest M."/>
            <person name="Orbach M.J."/>
            <person name="Galgiani J.N."/>
            <person name="Kirkland T.N."/>
            <person name="Cole G.T."/>
            <person name="Birren B.W."/>
            <person name="Henn M.R."/>
            <person name="Taylor J.W."/>
            <person name="Rounsley S.D."/>
        </authorList>
    </citation>
    <scope>NUCLEOTIDE SEQUENCE [LARGE SCALE GENOMIC DNA]</scope>
    <source>
        <strain evidence="9">RMSCC 3488</strain>
    </source>
</reference>
<feature type="transmembrane region" description="Helical" evidence="6">
    <location>
        <begin position="347"/>
        <end position="369"/>
    </location>
</feature>